<evidence type="ECO:0000256" key="1">
    <source>
        <dbReference type="SAM" id="SignalP"/>
    </source>
</evidence>
<gene>
    <name evidence="2" type="ORF">FOL47_008102</name>
</gene>
<protein>
    <submittedName>
        <fullName evidence="2">Uncharacterized protein</fullName>
    </submittedName>
</protein>
<keyword evidence="3" id="KW-1185">Reference proteome</keyword>
<evidence type="ECO:0000313" key="2">
    <source>
        <dbReference type="EMBL" id="KAF4658262.1"/>
    </source>
</evidence>
<comment type="caution">
    <text evidence="2">The sequence shown here is derived from an EMBL/GenBank/DDBJ whole genome shotgun (WGS) entry which is preliminary data.</text>
</comment>
<feature type="signal peptide" evidence="1">
    <location>
        <begin position="1"/>
        <end position="19"/>
    </location>
</feature>
<dbReference type="EMBL" id="JAAPAO010000501">
    <property type="protein sequence ID" value="KAF4658262.1"/>
    <property type="molecule type" value="Genomic_DNA"/>
</dbReference>
<dbReference type="AlphaFoldDB" id="A0A7J6LG63"/>
<evidence type="ECO:0000313" key="3">
    <source>
        <dbReference type="Proteomes" id="UP000591131"/>
    </source>
</evidence>
<accession>A0A7J6LG63</accession>
<reference evidence="2 3" key="1">
    <citation type="submission" date="2020-04" db="EMBL/GenBank/DDBJ databases">
        <title>Perkinsus chesapeaki whole genome sequence.</title>
        <authorList>
            <person name="Bogema D.R."/>
        </authorList>
    </citation>
    <scope>NUCLEOTIDE SEQUENCE [LARGE SCALE GENOMIC DNA]</scope>
    <source>
        <strain evidence="2">ATCC PRA-425</strain>
    </source>
</reference>
<proteinExistence type="predicted"/>
<feature type="chain" id="PRO_5029600464" evidence="1">
    <location>
        <begin position="20"/>
        <end position="130"/>
    </location>
</feature>
<sequence>MGPLASLLVLALNIITIEAQYAFQGRLYCRKVWSSLLLQYQERMSFHPMNHHMTLEMYDPPNHARLAQGFRESDFTFDNQTNWLAVSDQSIWKKGSGFWDPKWWTKFVFHEDVDGWTVGGSAGDRWFKRC</sequence>
<dbReference type="Proteomes" id="UP000591131">
    <property type="component" value="Unassembled WGS sequence"/>
</dbReference>
<keyword evidence="1" id="KW-0732">Signal</keyword>
<organism evidence="2 3">
    <name type="scientific">Perkinsus chesapeaki</name>
    <name type="common">Clam parasite</name>
    <name type="synonym">Perkinsus andrewsi</name>
    <dbReference type="NCBI Taxonomy" id="330153"/>
    <lineage>
        <taxon>Eukaryota</taxon>
        <taxon>Sar</taxon>
        <taxon>Alveolata</taxon>
        <taxon>Perkinsozoa</taxon>
        <taxon>Perkinsea</taxon>
        <taxon>Perkinsida</taxon>
        <taxon>Perkinsidae</taxon>
        <taxon>Perkinsus</taxon>
    </lineage>
</organism>
<name>A0A7J6LG63_PERCH</name>